<name>A0A4U1G3Z8_9SPHI</name>
<dbReference type="Proteomes" id="UP000309594">
    <property type="component" value="Unassembled WGS sequence"/>
</dbReference>
<feature type="transmembrane region" description="Helical" evidence="1">
    <location>
        <begin position="45"/>
        <end position="67"/>
    </location>
</feature>
<dbReference type="AlphaFoldDB" id="A0A4U1G3Z8"/>
<evidence type="ECO:0008006" key="4">
    <source>
        <dbReference type="Google" id="ProtNLM"/>
    </source>
</evidence>
<evidence type="ECO:0000313" key="2">
    <source>
        <dbReference type="EMBL" id="TKC58004.1"/>
    </source>
</evidence>
<dbReference type="RefSeq" id="WP_136881355.1">
    <property type="nucleotide sequence ID" value="NZ_SWDX01000008.1"/>
</dbReference>
<evidence type="ECO:0000256" key="1">
    <source>
        <dbReference type="SAM" id="Phobius"/>
    </source>
</evidence>
<accession>A0A4U1G3Z8</accession>
<sequence>MKNIEDYIRKNKADFDVEIPSDKLWGRIDAGLNQQKINSNRKFPFWLSIAASVLLVVGGVCLFKFYVRNDRSELSAINSGYKKEEMKFASLIEEKKDSLLIYAKDNPDLYKKFNEDLNGLDKDYERLKNELRHSPDRRLVVKAMAQNLETQLQIVSQQLSVISQVDNYRRENQI</sequence>
<keyword evidence="1" id="KW-0472">Membrane</keyword>
<comment type="caution">
    <text evidence="2">The sequence shown here is derived from an EMBL/GenBank/DDBJ whole genome shotgun (WGS) entry which is preliminary data.</text>
</comment>
<keyword evidence="1" id="KW-0812">Transmembrane</keyword>
<reference evidence="2 3" key="1">
    <citation type="submission" date="2019-04" db="EMBL/GenBank/DDBJ databases">
        <title>Pedobacter sp. RP-1-16 sp. nov., isolated from Arctic soil.</title>
        <authorList>
            <person name="Dahal R.H."/>
            <person name="Kim D.-U."/>
        </authorList>
    </citation>
    <scope>NUCLEOTIDE SEQUENCE [LARGE SCALE GENOMIC DNA]</scope>
    <source>
        <strain evidence="2 3">RP-1-16</strain>
    </source>
</reference>
<evidence type="ECO:0000313" key="3">
    <source>
        <dbReference type="Proteomes" id="UP000309594"/>
    </source>
</evidence>
<protein>
    <recommendedName>
        <fullName evidence="4">Anti-sigma factor</fullName>
    </recommendedName>
</protein>
<proteinExistence type="predicted"/>
<gene>
    <name evidence="2" type="ORF">FBD94_18785</name>
</gene>
<organism evidence="2 3">
    <name type="scientific">Pedobacter hiemivivus</name>
    <dbReference type="NCBI Taxonomy" id="2530454"/>
    <lineage>
        <taxon>Bacteria</taxon>
        <taxon>Pseudomonadati</taxon>
        <taxon>Bacteroidota</taxon>
        <taxon>Sphingobacteriia</taxon>
        <taxon>Sphingobacteriales</taxon>
        <taxon>Sphingobacteriaceae</taxon>
        <taxon>Pedobacter</taxon>
    </lineage>
</organism>
<keyword evidence="1" id="KW-1133">Transmembrane helix</keyword>
<dbReference type="EMBL" id="SWDX01000008">
    <property type="protein sequence ID" value="TKC58004.1"/>
    <property type="molecule type" value="Genomic_DNA"/>
</dbReference>